<dbReference type="AlphaFoldDB" id="A0A7G8BLM9"/>
<dbReference type="GO" id="GO:0016020">
    <property type="term" value="C:membrane"/>
    <property type="evidence" value="ECO:0007669"/>
    <property type="project" value="GOC"/>
</dbReference>
<proteinExistence type="predicted"/>
<sequence>MNTSSDKEIEAGSFAHARSFLLPPASIRMVDWNINKGLQLSGILDFLATVGADIILLQECDVNARRTHRLNIPREIAQKLKMNYIFGREFQELTQGSSSSPAYHGQATLSRWPLLNPRILRFKKQSGFWQPRWFLPDIELLQERTGGRMALVTEANIGGRIMVSYNLHLESRGDYGLRFSQLDECLKDTLQYQVESPIVLGGDLNMDVSRTSASSTLSQAQFRNAFSRQSKHTTPPHSFFDHGQTIDWVFTRGPMTTSRACVHSLVTASDHYPLSLQLAFV</sequence>
<accession>A0A7G8BLM9</accession>
<protein>
    <submittedName>
        <fullName evidence="2">Endonuclease/exonuclease/phosphatase family protein</fullName>
    </submittedName>
</protein>
<name>A0A7G8BLM9_9BACT</name>
<dbReference type="KEGG" id="adin:H7849_05735"/>
<evidence type="ECO:0000313" key="3">
    <source>
        <dbReference type="Proteomes" id="UP000515312"/>
    </source>
</evidence>
<evidence type="ECO:0000259" key="1">
    <source>
        <dbReference type="Pfam" id="PF03372"/>
    </source>
</evidence>
<dbReference type="EMBL" id="CP060394">
    <property type="protein sequence ID" value="QNI33449.1"/>
    <property type="molecule type" value="Genomic_DNA"/>
</dbReference>
<keyword evidence="2" id="KW-0255">Endonuclease</keyword>
<organism evidence="2 3">
    <name type="scientific">Alloacidobacterium dinghuense</name>
    <dbReference type="NCBI Taxonomy" id="2763107"/>
    <lineage>
        <taxon>Bacteria</taxon>
        <taxon>Pseudomonadati</taxon>
        <taxon>Acidobacteriota</taxon>
        <taxon>Terriglobia</taxon>
        <taxon>Terriglobales</taxon>
        <taxon>Acidobacteriaceae</taxon>
        <taxon>Alloacidobacterium</taxon>
    </lineage>
</organism>
<dbReference type="PANTHER" id="PTHR14859">
    <property type="entry name" value="CALCOFLUOR WHITE HYPERSENSITIVE PROTEIN PRECURSOR"/>
    <property type="match status" value="1"/>
</dbReference>
<dbReference type="InterPro" id="IPR051916">
    <property type="entry name" value="GPI-anchor_lipid_remodeler"/>
</dbReference>
<dbReference type="Pfam" id="PF03372">
    <property type="entry name" value="Exo_endo_phos"/>
    <property type="match status" value="1"/>
</dbReference>
<dbReference type="InterPro" id="IPR005135">
    <property type="entry name" value="Endo/exonuclease/phosphatase"/>
</dbReference>
<dbReference type="PANTHER" id="PTHR14859:SF15">
    <property type="entry name" value="ENDONUCLEASE_EXONUCLEASE_PHOSPHATASE DOMAIN-CONTAINING PROTEIN"/>
    <property type="match status" value="1"/>
</dbReference>
<dbReference type="RefSeq" id="WP_186744885.1">
    <property type="nucleotide sequence ID" value="NZ_CP060394.1"/>
</dbReference>
<feature type="domain" description="Endonuclease/exonuclease/phosphatase" evidence="1">
    <location>
        <begin position="32"/>
        <end position="271"/>
    </location>
</feature>
<reference evidence="2 3" key="1">
    <citation type="submission" date="2020-08" db="EMBL/GenBank/DDBJ databases">
        <title>Edaphobacter telluris sp. nov. and Acidobacterium dinghuensis sp. nov., two acidobacteria isolated from forest soil.</title>
        <authorList>
            <person name="Fu J."/>
            <person name="Qiu L."/>
        </authorList>
    </citation>
    <scope>NUCLEOTIDE SEQUENCE [LARGE SCALE GENOMIC DNA]</scope>
    <source>
        <strain evidence="2">4Y35</strain>
    </source>
</reference>
<dbReference type="GO" id="GO:0004519">
    <property type="term" value="F:endonuclease activity"/>
    <property type="evidence" value="ECO:0007669"/>
    <property type="project" value="UniProtKB-KW"/>
</dbReference>
<evidence type="ECO:0000313" key="2">
    <source>
        <dbReference type="EMBL" id="QNI33449.1"/>
    </source>
</evidence>
<dbReference type="GO" id="GO:0006506">
    <property type="term" value="P:GPI anchor biosynthetic process"/>
    <property type="evidence" value="ECO:0007669"/>
    <property type="project" value="TreeGrafter"/>
</dbReference>
<keyword evidence="2" id="KW-0269">Exonuclease</keyword>
<dbReference type="GO" id="GO:0004527">
    <property type="term" value="F:exonuclease activity"/>
    <property type="evidence" value="ECO:0007669"/>
    <property type="project" value="UniProtKB-KW"/>
</dbReference>
<dbReference type="InterPro" id="IPR036691">
    <property type="entry name" value="Endo/exonu/phosph_ase_sf"/>
</dbReference>
<dbReference type="Proteomes" id="UP000515312">
    <property type="component" value="Chromosome"/>
</dbReference>
<keyword evidence="2" id="KW-0378">Hydrolase</keyword>
<keyword evidence="2" id="KW-0540">Nuclease</keyword>
<dbReference type="Gene3D" id="3.60.10.10">
    <property type="entry name" value="Endonuclease/exonuclease/phosphatase"/>
    <property type="match status" value="1"/>
</dbReference>
<keyword evidence="3" id="KW-1185">Reference proteome</keyword>
<dbReference type="SUPFAM" id="SSF56219">
    <property type="entry name" value="DNase I-like"/>
    <property type="match status" value="1"/>
</dbReference>
<gene>
    <name evidence="2" type="ORF">H7849_05735</name>
</gene>